<dbReference type="RefSeq" id="WP_379795098.1">
    <property type="nucleotide sequence ID" value="NZ_JBHSFY010000001.1"/>
</dbReference>
<dbReference type="Proteomes" id="UP001596003">
    <property type="component" value="Unassembled WGS sequence"/>
</dbReference>
<sequence length="69" mass="8173">MERFLSLNFKENEEDVLRGTWLKMFFGSLKWKFKNVSRETFLSEVLFGSSVWKFCLEVLFGSSALRVLL</sequence>
<evidence type="ECO:0000313" key="1">
    <source>
        <dbReference type="EMBL" id="MFC4475937.1"/>
    </source>
</evidence>
<comment type="caution">
    <text evidence="1">The sequence shown here is derived from an EMBL/GenBank/DDBJ whole genome shotgun (WGS) entry which is preliminary data.</text>
</comment>
<dbReference type="EMBL" id="JBHSFY010000001">
    <property type="protein sequence ID" value="MFC4475937.1"/>
    <property type="molecule type" value="Genomic_DNA"/>
</dbReference>
<gene>
    <name evidence="1" type="ORF">ACFO3N_02555</name>
</gene>
<protein>
    <submittedName>
        <fullName evidence="1">Uncharacterized protein</fullName>
    </submittedName>
</protein>
<accession>A0ABV8Z7F8</accession>
<name>A0ABV8Z7F8_9FLAO</name>
<reference evidence="2" key="1">
    <citation type="journal article" date="2019" name="Int. J. Syst. Evol. Microbiol.">
        <title>The Global Catalogue of Microorganisms (GCM) 10K type strain sequencing project: providing services to taxonomists for standard genome sequencing and annotation.</title>
        <authorList>
            <consortium name="The Broad Institute Genomics Platform"/>
            <consortium name="The Broad Institute Genome Sequencing Center for Infectious Disease"/>
            <person name="Wu L."/>
            <person name="Ma J."/>
        </authorList>
    </citation>
    <scope>NUCLEOTIDE SEQUENCE [LARGE SCALE GENOMIC DNA]</scope>
    <source>
        <strain evidence="2">NBRC 103627</strain>
    </source>
</reference>
<organism evidence="1 2">
    <name type="scientific">Flavobacterium chungangensis</name>
    <dbReference type="NCBI Taxonomy" id="2708132"/>
    <lineage>
        <taxon>Bacteria</taxon>
        <taxon>Pseudomonadati</taxon>
        <taxon>Bacteroidota</taxon>
        <taxon>Flavobacteriia</taxon>
        <taxon>Flavobacteriales</taxon>
        <taxon>Flavobacteriaceae</taxon>
        <taxon>Flavobacterium</taxon>
    </lineage>
</organism>
<evidence type="ECO:0000313" key="2">
    <source>
        <dbReference type="Proteomes" id="UP001596003"/>
    </source>
</evidence>
<keyword evidence="2" id="KW-1185">Reference proteome</keyword>
<proteinExistence type="predicted"/>